<reference evidence="1 2" key="1">
    <citation type="submission" date="2016-11" db="EMBL/GenBank/DDBJ databases">
        <authorList>
            <person name="Jaros S."/>
            <person name="Januszkiewicz K."/>
            <person name="Wedrychowicz H."/>
        </authorList>
    </citation>
    <scope>NUCLEOTIDE SEQUENCE [LARGE SCALE GENOMIC DNA]</scope>
    <source>
        <strain evidence="1 2">DSM 22330</strain>
    </source>
</reference>
<gene>
    <name evidence="1" type="ORF">SAMN02746068_02148</name>
</gene>
<evidence type="ECO:0000313" key="2">
    <source>
        <dbReference type="Proteomes" id="UP000185655"/>
    </source>
</evidence>
<protein>
    <submittedName>
        <fullName evidence="1">Uncharacterized protein</fullName>
    </submittedName>
</protein>
<organism evidence="1 2">
    <name type="scientific">Pseudolactococcus chungangensis CAU 28 = DSM 22330</name>
    <dbReference type="NCBI Taxonomy" id="1122154"/>
    <lineage>
        <taxon>Bacteria</taxon>
        <taxon>Bacillati</taxon>
        <taxon>Bacillota</taxon>
        <taxon>Bacilli</taxon>
        <taxon>Lactobacillales</taxon>
        <taxon>Streptococcaceae</taxon>
        <taxon>Pseudolactococcus</taxon>
    </lineage>
</organism>
<evidence type="ECO:0000313" key="1">
    <source>
        <dbReference type="EMBL" id="SFZ76923.1"/>
    </source>
</evidence>
<name>A0A1K2HJM9_9LACT</name>
<dbReference type="Proteomes" id="UP000185655">
    <property type="component" value="Unassembled WGS sequence"/>
</dbReference>
<dbReference type="EMBL" id="FPKS01000025">
    <property type="protein sequence ID" value="SFZ76923.1"/>
    <property type="molecule type" value="Genomic_DNA"/>
</dbReference>
<accession>A0A1K2HJM9</accession>
<proteinExistence type="predicted"/>
<sequence length="11" mass="1149">MVELKAVLSCG</sequence>